<gene>
    <name evidence="1" type="ORF">SMTD_LOCUS12168</name>
</gene>
<sequence length="62" mass="7431">MIFVILKHQVQMVIFMVVEYHAFVQNNIIVQFILYEINVFHKSMMMDVLSVMELNVNEEIIN</sequence>
<dbReference type="EMBL" id="UZAL01032172">
    <property type="protein sequence ID" value="VDP60208.1"/>
    <property type="molecule type" value="Genomic_DNA"/>
</dbReference>
<dbReference type="AlphaFoldDB" id="A0A183PCT0"/>
<evidence type="ECO:0000313" key="1">
    <source>
        <dbReference type="EMBL" id="VDP60208.1"/>
    </source>
</evidence>
<accession>A0A183PCT0</accession>
<proteinExistence type="predicted"/>
<reference evidence="1 2" key="1">
    <citation type="submission" date="2018-11" db="EMBL/GenBank/DDBJ databases">
        <authorList>
            <consortium name="Pathogen Informatics"/>
        </authorList>
    </citation>
    <scope>NUCLEOTIDE SEQUENCE [LARGE SCALE GENOMIC DNA]</scope>
    <source>
        <strain>Denwood</strain>
        <strain evidence="2">Zambia</strain>
    </source>
</reference>
<keyword evidence="2" id="KW-1185">Reference proteome</keyword>
<dbReference type="Proteomes" id="UP000269396">
    <property type="component" value="Unassembled WGS sequence"/>
</dbReference>
<evidence type="ECO:0000313" key="2">
    <source>
        <dbReference type="Proteomes" id="UP000269396"/>
    </source>
</evidence>
<organism evidence="1 2">
    <name type="scientific">Schistosoma mattheei</name>
    <dbReference type="NCBI Taxonomy" id="31246"/>
    <lineage>
        <taxon>Eukaryota</taxon>
        <taxon>Metazoa</taxon>
        <taxon>Spiralia</taxon>
        <taxon>Lophotrochozoa</taxon>
        <taxon>Platyhelminthes</taxon>
        <taxon>Trematoda</taxon>
        <taxon>Digenea</taxon>
        <taxon>Strigeidida</taxon>
        <taxon>Schistosomatoidea</taxon>
        <taxon>Schistosomatidae</taxon>
        <taxon>Schistosoma</taxon>
    </lineage>
</organism>
<protein>
    <submittedName>
        <fullName evidence="1">Uncharacterized protein</fullName>
    </submittedName>
</protein>
<name>A0A183PCT0_9TREM</name>